<protein>
    <recommendedName>
        <fullName evidence="2">N-acetyltransferase domain-containing protein</fullName>
    </recommendedName>
</protein>
<dbReference type="GO" id="GO:0016747">
    <property type="term" value="F:acyltransferase activity, transferring groups other than amino-acyl groups"/>
    <property type="evidence" value="ECO:0007669"/>
    <property type="project" value="InterPro"/>
</dbReference>
<evidence type="ECO:0000313" key="4">
    <source>
        <dbReference type="Proteomes" id="UP000177177"/>
    </source>
</evidence>
<proteinExistence type="predicted"/>
<feature type="compositionally biased region" description="Basic and acidic residues" evidence="1">
    <location>
        <begin position="1"/>
        <end position="20"/>
    </location>
</feature>
<feature type="region of interest" description="Disordered" evidence="1">
    <location>
        <begin position="319"/>
        <end position="348"/>
    </location>
</feature>
<dbReference type="InterPro" id="IPR016181">
    <property type="entry name" value="Acyl_CoA_acyltransferase"/>
</dbReference>
<evidence type="ECO:0000313" key="3">
    <source>
        <dbReference type="EMBL" id="OHA02948.1"/>
    </source>
</evidence>
<name>A0A1G2KTY5_9BACT</name>
<dbReference type="Proteomes" id="UP000177177">
    <property type="component" value="Unassembled WGS sequence"/>
</dbReference>
<evidence type="ECO:0000259" key="2">
    <source>
        <dbReference type="PROSITE" id="PS51186"/>
    </source>
</evidence>
<organism evidence="3 4">
    <name type="scientific">Candidatus Sungbacteria bacterium RIFCSPHIGHO2_02_FULL_53_17</name>
    <dbReference type="NCBI Taxonomy" id="1802275"/>
    <lineage>
        <taxon>Bacteria</taxon>
        <taxon>Candidatus Sungiibacteriota</taxon>
    </lineage>
</organism>
<evidence type="ECO:0000256" key="1">
    <source>
        <dbReference type="SAM" id="MobiDB-lite"/>
    </source>
</evidence>
<reference evidence="3 4" key="1">
    <citation type="journal article" date="2016" name="Nat. Commun.">
        <title>Thousands of microbial genomes shed light on interconnected biogeochemical processes in an aquifer system.</title>
        <authorList>
            <person name="Anantharaman K."/>
            <person name="Brown C.T."/>
            <person name="Hug L.A."/>
            <person name="Sharon I."/>
            <person name="Castelle C.J."/>
            <person name="Probst A.J."/>
            <person name="Thomas B.C."/>
            <person name="Singh A."/>
            <person name="Wilkins M.J."/>
            <person name="Karaoz U."/>
            <person name="Brodie E.L."/>
            <person name="Williams K.H."/>
            <person name="Hubbard S.S."/>
            <person name="Banfield J.F."/>
        </authorList>
    </citation>
    <scope>NUCLEOTIDE SEQUENCE [LARGE SCALE GENOMIC DNA]</scope>
</reference>
<dbReference type="PROSITE" id="PS51186">
    <property type="entry name" value="GNAT"/>
    <property type="match status" value="1"/>
</dbReference>
<dbReference type="AlphaFoldDB" id="A0A1G2KTY5"/>
<dbReference type="InterPro" id="IPR000182">
    <property type="entry name" value="GNAT_dom"/>
</dbReference>
<feature type="region of interest" description="Disordered" evidence="1">
    <location>
        <begin position="1"/>
        <end position="38"/>
    </location>
</feature>
<gene>
    <name evidence="3" type="ORF">A3C92_02755</name>
</gene>
<dbReference type="Gene3D" id="3.40.630.30">
    <property type="match status" value="1"/>
</dbReference>
<dbReference type="EMBL" id="MHQN01000027">
    <property type="protein sequence ID" value="OHA02948.1"/>
    <property type="molecule type" value="Genomic_DNA"/>
</dbReference>
<feature type="domain" description="N-acetyltransferase" evidence="2">
    <location>
        <begin position="67"/>
        <end position="226"/>
    </location>
</feature>
<sequence length="348" mass="39973">MKEELSRGQHHQEKSGEVSHSEYIPLTPEESASRVESKAEELQAASVFHRSRERGIETIISPEKDSFTIRKLTKPYEKAAKRTHEFMVEQFGKEESETLNWFRHTIKEGINDYHAMEQEGEVVAFSNTRCLELEPQEGRPQETILTIWHIAANEELRQKGLGRELCQSFYRDAAEKARTNNQTLLGVVGEVVETAEPFFNRIGKKRTYYEDAEGNVREVPYQCPPVDMDSKTGEPLEAPVPEHMMVWLADNRQEIPAEDLLRMVEAIYFREYLGATDDYESPEAYARARQSNADLLGGIRSALAEAKDGKVFFMSRQEREARREMLRKQGKDVYDTKTGGEEGSESER</sequence>
<comment type="caution">
    <text evidence="3">The sequence shown here is derived from an EMBL/GenBank/DDBJ whole genome shotgun (WGS) entry which is preliminary data.</text>
</comment>
<accession>A0A1G2KTY5</accession>
<dbReference type="SUPFAM" id="SSF55729">
    <property type="entry name" value="Acyl-CoA N-acyltransferases (Nat)"/>
    <property type="match status" value="1"/>
</dbReference>